<proteinExistence type="predicted"/>
<gene>
    <name evidence="1" type="ORF">MEDL_13499</name>
</gene>
<keyword evidence="2" id="KW-1185">Reference proteome</keyword>
<evidence type="ECO:0000313" key="2">
    <source>
        <dbReference type="Proteomes" id="UP000683360"/>
    </source>
</evidence>
<dbReference type="AlphaFoldDB" id="A0A8S3QSW3"/>
<comment type="caution">
    <text evidence="1">The sequence shown here is derived from an EMBL/GenBank/DDBJ whole genome shotgun (WGS) entry which is preliminary data.</text>
</comment>
<sequence length="530" mass="61573">MFVKTEGDIKDNVENGHECFGIVIPDDLLKQYIMKWFDALMKSSSVKKAINENRLFLDITFRNGVRNHMKQLTTEQIASIILTADNDFLNVMFVRTEDDINENDENRYECLGIVIPEDLLKKYIEKWFGILTETYCVKDFFDNCRLLNNVSCRTALRTYMKQQNTDRVALLIRTGNTDFLNTMFVMSNDDIKENAVIRYECFGIVIPDDMLQLYIESWFVETCLGSETECCVDANRLMMNVTFCTALQTFMRNLTTDRVVSSIQAGNKYFLNRMFFMTEKDIENNSGNRHKYFGIVIQDHDPFLLQQYIDRWFNTLTKDDSVNECINANQPLINATCCTALQTFITKLTTERIDSIIQSGSTDFLNRMFVMTEEDIKNSSGNRYERFGIVIPDDPILLQQYIETWIDKLTHSNSVRECITANRPMMNSTFQTAMRTFMSQLDTEEIRTIIQTGSSDFLNTMFVLTENEIVIDADNQFESFGIVIPDDMLQQYTERWLDCMKKVNSVMEFVSANRSSMSVILQSELAAYIK</sequence>
<protein>
    <submittedName>
        <fullName evidence="1">Uncharacterized protein</fullName>
    </submittedName>
</protein>
<dbReference type="EMBL" id="CAJPWZ010000697">
    <property type="protein sequence ID" value="CAG2198755.1"/>
    <property type="molecule type" value="Genomic_DNA"/>
</dbReference>
<reference evidence="1" key="1">
    <citation type="submission" date="2021-03" db="EMBL/GenBank/DDBJ databases">
        <authorList>
            <person name="Bekaert M."/>
        </authorList>
    </citation>
    <scope>NUCLEOTIDE SEQUENCE</scope>
</reference>
<dbReference type="OrthoDB" id="6121279at2759"/>
<organism evidence="1 2">
    <name type="scientific">Mytilus edulis</name>
    <name type="common">Blue mussel</name>
    <dbReference type="NCBI Taxonomy" id="6550"/>
    <lineage>
        <taxon>Eukaryota</taxon>
        <taxon>Metazoa</taxon>
        <taxon>Spiralia</taxon>
        <taxon>Lophotrochozoa</taxon>
        <taxon>Mollusca</taxon>
        <taxon>Bivalvia</taxon>
        <taxon>Autobranchia</taxon>
        <taxon>Pteriomorphia</taxon>
        <taxon>Mytilida</taxon>
        <taxon>Mytiloidea</taxon>
        <taxon>Mytilidae</taxon>
        <taxon>Mytilinae</taxon>
        <taxon>Mytilus</taxon>
    </lineage>
</organism>
<name>A0A8S3QSW3_MYTED</name>
<evidence type="ECO:0000313" key="1">
    <source>
        <dbReference type="EMBL" id="CAG2198755.1"/>
    </source>
</evidence>
<accession>A0A8S3QSW3</accession>
<dbReference type="Proteomes" id="UP000683360">
    <property type="component" value="Unassembled WGS sequence"/>
</dbReference>